<evidence type="ECO:0000313" key="2">
    <source>
        <dbReference type="Proteomes" id="UP000185557"/>
    </source>
</evidence>
<sequence length="74" mass="7765">MRSPHGAEGRRVALFDGEAVDGFSRRLKRLLVATEVLQVFGVKPQSEVLLNVGLGGGSGSGHGEGLNSDYSIIV</sequence>
<gene>
    <name evidence="1" type="ORF">NIES30_25780</name>
</gene>
<dbReference type="EMBL" id="MRCG01000043">
    <property type="protein sequence ID" value="OKH42907.1"/>
    <property type="molecule type" value="Genomic_DNA"/>
</dbReference>
<name>A0A1U7IXK6_9CYAN</name>
<organism evidence="1 2">
    <name type="scientific">Phormidium tenue NIES-30</name>
    <dbReference type="NCBI Taxonomy" id="549789"/>
    <lineage>
        <taxon>Bacteria</taxon>
        <taxon>Bacillati</taxon>
        <taxon>Cyanobacteriota</taxon>
        <taxon>Cyanophyceae</taxon>
        <taxon>Oscillatoriophycideae</taxon>
        <taxon>Oscillatoriales</taxon>
        <taxon>Oscillatoriaceae</taxon>
        <taxon>Phormidium</taxon>
    </lineage>
</organism>
<reference evidence="1 2" key="1">
    <citation type="submission" date="2016-11" db="EMBL/GenBank/DDBJ databases">
        <title>Draft Genome Sequences of Nine Cyanobacterial Strains from Diverse Habitats.</title>
        <authorList>
            <person name="Zhu T."/>
            <person name="Hou S."/>
            <person name="Lu X."/>
            <person name="Hess W.R."/>
        </authorList>
    </citation>
    <scope>NUCLEOTIDE SEQUENCE [LARGE SCALE GENOMIC DNA]</scope>
    <source>
        <strain evidence="1 2">NIES-30</strain>
    </source>
</reference>
<dbReference type="Proteomes" id="UP000185557">
    <property type="component" value="Unassembled WGS sequence"/>
</dbReference>
<evidence type="ECO:0000313" key="1">
    <source>
        <dbReference type="EMBL" id="OKH42907.1"/>
    </source>
</evidence>
<comment type="caution">
    <text evidence="1">The sequence shown here is derived from an EMBL/GenBank/DDBJ whole genome shotgun (WGS) entry which is preliminary data.</text>
</comment>
<protein>
    <submittedName>
        <fullName evidence="1">Uncharacterized protein</fullName>
    </submittedName>
</protein>
<accession>A0A1U7IXK6</accession>
<keyword evidence="2" id="KW-1185">Reference proteome</keyword>
<proteinExistence type="predicted"/>
<dbReference type="AlphaFoldDB" id="A0A1U7IXK6"/>